<evidence type="ECO:0000313" key="2">
    <source>
        <dbReference type="EMBL" id="CAG2148885.1"/>
    </source>
</evidence>
<gene>
    <name evidence="2" type="ORF">LMG26411_03428</name>
</gene>
<organism evidence="2 3">
    <name type="scientific">Cupriavidus numazuensis</name>
    <dbReference type="NCBI Taxonomy" id="221992"/>
    <lineage>
        <taxon>Bacteria</taxon>
        <taxon>Pseudomonadati</taxon>
        <taxon>Pseudomonadota</taxon>
        <taxon>Betaproteobacteria</taxon>
        <taxon>Burkholderiales</taxon>
        <taxon>Burkholderiaceae</taxon>
        <taxon>Cupriavidus</taxon>
    </lineage>
</organism>
<dbReference type="InterPro" id="IPR029063">
    <property type="entry name" value="SAM-dependent_MTases_sf"/>
</dbReference>
<name>A0ABM8TIW7_9BURK</name>
<dbReference type="Gene3D" id="3.40.50.150">
    <property type="entry name" value="Vaccinia Virus protein VP39"/>
    <property type="match status" value="1"/>
</dbReference>
<dbReference type="CDD" id="cd02440">
    <property type="entry name" value="AdoMet_MTases"/>
    <property type="match status" value="1"/>
</dbReference>
<feature type="domain" description="Methyltransferase type 11" evidence="1">
    <location>
        <begin position="56"/>
        <end position="102"/>
    </location>
</feature>
<evidence type="ECO:0000313" key="3">
    <source>
        <dbReference type="Proteomes" id="UP000672657"/>
    </source>
</evidence>
<dbReference type="SUPFAM" id="SSF53335">
    <property type="entry name" value="S-adenosyl-L-methionine-dependent methyltransferases"/>
    <property type="match status" value="1"/>
</dbReference>
<comment type="caution">
    <text evidence="2">The sequence shown here is derived from an EMBL/GenBank/DDBJ whole genome shotgun (WGS) entry which is preliminary data.</text>
</comment>
<dbReference type="Pfam" id="PF08241">
    <property type="entry name" value="Methyltransf_11"/>
    <property type="match status" value="1"/>
</dbReference>
<dbReference type="EMBL" id="CAJPVI010000019">
    <property type="protein sequence ID" value="CAG2148885.1"/>
    <property type="molecule type" value="Genomic_DNA"/>
</dbReference>
<keyword evidence="3" id="KW-1185">Reference proteome</keyword>
<dbReference type="Proteomes" id="UP000672657">
    <property type="component" value="Unassembled WGS sequence"/>
</dbReference>
<sequence length="209" mass="24105">MENIRDLSNTFKKYNLGCGDKIYKDFLNIGYWQHLERGQLYTGMNGQDGSYMLNLDLKEGIPAHDGSLDLVYHSHMLEHLGYLDGIAFIQECYRVLAPGGKMRILVPDLELWAKAYLSSDRFFLEEYQKVLDKDLYVTDAAIFMGMLHNHDHKCGYDFKTLTWVLERAGFAGIRRTLYASSVYIENVSEIEPYDALRAMESLCVECVKN</sequence>
<accession>A0ABM8TIW7</accession>
<protein>
    <recommendedName>
        <fullName evidence="1">Methyltransferase type 11 domain-containing protein</fullName>
    </recommendedName>
</protein>
<proteinExistence type="predicted"/>
<dbReference type="RefSeq" id="WP_211954451.1">
    <property type="nucleotide sequence ID" value="NZ_CAJPVI010000019.1"/>
</dbReference>
<reference evidence="2 3" key="1">
    <citation type="submission" date="2021-03" db="EMBL/GenBank/DDBJ databases">
        <authorList>
            <person name="Peeters C."/>
        </authorList>
    </citation>
    <scope>NUCLEOTIDE SEQUENCE [LARGE SCALE GENOMIC DNA]</scope>
    <source>
        <strain evidence="2 3">LMG 26411</strain>
    </source>
</reference>
<evidence type="ECO:0000259" key="1">
    <source>
        <dbReference type="Pfam" id="PF08241"/>
    </source>
</evidence>
<dbReference type="InterPro" id="IPR013216">
    <property type="entry name" value="Methyltransf_11"/>
</dbReference>